<accession>A0A914HCI7</accession>
<dbReference type="AlphaFoldDB" id="A0A914HCI7"/>
<evidence type="ECO:0000313" key="3">
    <source>
        <dbReference type="WBParaSite" id="Gr19_v10_g15851.t1"/>
    </source>
</evidence>
<evidence type="ECO:0000313" key="2">
    <source>
        <dbReference type="Proteomes" id="UP000887572"/>
    </source>
</evidence>
<protein>
    <submittedName>
        <fullName evidence="3">Uncharacterized protein</fullName>
    </submittedName>
</protein>
<feature type="compositionally biased region" description="Low complexity" evidence="1">
    <location>
        <begin position="92"/>
        <end position="102"/>
    </location>
</feature>
<keyword evidence="2" id="KW-1185">Reference proteome</keyword>
<reference evidence="3" key="1">
    <citation type="submission" date="2022-11" db="UniProtKB">
        <authorList>
            <consortium name="WormBaseParasite"/>
        </authorList>
    </citation>
    <scope>IDENTIFICATION</scope>
</reference>
<feature type="compositionally biased region" description="Basic residues" evidence="1">
    <location>
        <begin position="103"/>
        <end position="125"/>
    </location>
</feature>
<feature type="region of interest" description="Disordered" evidence="1">
    <location>
        <begin position="65"/>
        <end position="125"/>
    </location>
</feature>
<name>A0A914HCI7_GLORO</name>
<organism evidence="2 3">
    <name type="scientific">Globodera rostochiensis</name>
    <name type="common">Golden nematode worm</name>
    <name type="synonym">Heterodera rostochiensis</name>
    <dbReference type="NCBI Taxonomy" id="31243"/>
    <lineage>
        <taxon>Eukaryota</taxon>
        <taxon>Metazoa</taxon>
        <taxon>Ecdysozoa</taxon>
        <taxon>Nematoda</taxon>
        <taxon>Chromadorea</taxon>
        <taxon>Rhabditida</taxon>
        <taxon>Tylenchina</taxon>
        <taxon>Tylenchomorpha</taxon>
        <taxon>Tylenchoidea</taxon>
        <taxon>Heteroderidae</taxon>
        <taxon>Heteroderinae</taxon>
        <taxon>Globodera</taxon>
    </lineage>
</organism>
<dbReference type="Proteomes" id="UP000887572">
    <property type="component" value="Unplaced"/>
</dbReference>
<proteinExistence type="predicted"/>
<feature type="compositionally biased region" description="Polar residues" evidence="1">
    <location>
        <begin position="76"/>
        <end position="86"/>
    </location>
</feature>
<dbReference type="WBParaSite" id="Gr19_v10_g15851.t1">
    <property type="protein sequence ID" value="Gr19_v10_g15851.t1"/>
    <property type="gene ID" value="Gr19_v10_g15851"/>
</dbReference>
<evidence type="ECO:0000256" key="1">
    <source>
        <dbReference type="SAM" id="MobiDB-lite"/>
    </source>
</evidence>
<sequence>MLAATVPLNALQQPENNKKLTLVSMASSLPQNNGTFPTLPVASDWTKERALFEEETVERSELPLSVNAGGEVPRFSLQSNNGSQADECSVASSSNHSNTTHNQKNHKNGAKNRLSKFFRRKISKL</sequence>